<protein>
    <submittedName>
        <fullName evidence="2">Uncharacterized protein</fullName>
    </submittedName>
</protein>
<dbReference type="EMBL" id="WHUW01000025">
    <property type="protein sequence ID" value="KAF8435416.1"/>
    <property type="molecule type" value="Genomic_DNA"/>
</dbReference>
<organism evidence="2 3">
    <name type="scientific">Boletus edulis BED1</name>
    <dbReference type="NCBI Taxonomy" id="1328754"/>
    <lineage>
        <taxon>Eukaryota</taxon>
        <taxon>Fungi</taxon>
        <taxon>Dikarya</taxon>
        <taxon>Basidiomycota</taxon>
        <taxon>Agaricomycotina</taxon>
        <taxon>Agaricomycetes</taxon>
        <taxon>Agaricomycetidae</taxon>
        <taxon>Boletales</taxon>
        <taxon>Boletineae</taxon>
        <taxon>Boletaceae</taxon>
        <taxon>Boletoideae</taxon>
        <taxon>Boletus</taxon>
    </lineage>
</organism>
<name>A0AAD4BNW6_BOLED</name>
<reference evidence="2" key="1">
    <citation type="submission" date="2019-10" db="EMBL/GenBank/DDBJ databases">
        <authorList>
            <consortium name="DOE Joint Genome Institute"/>
            <person name="Kuo A."/>
            <person name="Miyauchi S."/>
            <person name="Kiss E."/>
            <person name="Drula E."/>
            <person name="Kohler A."/>
            <person name="Sanchez-Garcia M."/>
            <person name="Andreopoulos B."/>
            <person name="Barry K.W."/>
            <person name="Bonito G."/>
            <person name="Buee M."/>
            <person name="Carver A."/>
            <person name="Chen C."/>
            <person name="Cichocki N."/>
            <person name="Clum A."/>
            <person name="Culley D."/>
            <person name="Crous P.W."/>
            <person name="Fauchery L."/>
            <person name="Girlanda M."/>
            <person name="Hayes R."/>
            <person name="Keri Z."/>
            <person name="LaButti K."/>
            <person name="Lipzen A."/>
            <person name="Lombard V."/>
            <person name="Magnuson J."/>
            <person name="Maillard F."/>
            <person name="Morin E."/>
            <person name="Murat C."/>
            <person name="Nolan M."/>
            <person name="Ohm R."/>
            <person name="Pangilinan J."/>
            <person name="Pereira M."/>
            <person name="Perotto S."/>
            <person name="Peter M."/>
            <person name="Riley R."/>
            <person name="Sitrit Y."/>
            <person name="Stielow B."/>
            <person name="Szollosi G."/>
            <person name="Zifcakova L."/>
            <person name="Stursova M."/>
            <person name="Spatafora J.W."/>
            <person name="Tedersoo L."/>
            <person name="Vaario L.-M."/>
            <person name="Yamada A."/>
            <person name="Yan M."/>
            <person name="Wang P."/>
            <person name="Xu J."/>
            <person name="Bruns T."/>
            <person name="Baldrian P."/>
            <person name="Vilgalys R."/>
            <person name="Henrissat B."/>
            <person name="Grigoriev I.V."/>
            <person name="Hibbett D."/>
            <person name="Nagy L.G."/>
            <person name="Martin F.M."/>
        </authorList>
    </citation>
    <scope>NUCLEOTIDE SEQUENCE</scope>
    <source>
        <strain evidence="2">BED1</strain>
    </source>
</reference>
<feature type="region of interest" description="Disordered" evidence="1">
    <location>
        <begin position="420"/>
        <end position="441"/>
    </location>
</feature>
<dbReference type="Proteomes" id="UP001194468">
    <property type="component" value="Unassembled WGS sequence"/>
</dbReference>
<feature type="compositionally biased region" description="Basic and acidic residues" evidence="1">
    <location>
        <begin position="426"/>
        <end position="436"/>
    </location>
</feature>
<dbReference type="AlphaFoldDB" id="A0AAD4BNW6"/>
<gene>
    <name evidence="2" type="ORF">L210DRAFT_3551049</name>
</gene>
<evidence type="ECO:0000313" key="2">
    <source>
        <dbReference type="EMBL" id="KAF8435416.1"/>
    </source>
</evidence>
<evidence type="ECO:0000256" key="1">
    <source>
        <dbReference type="SAM" id="MobiDB-lite"/>
    </source>
</evidence>
<evidence type="ECO:0000313" key="3">
    <source>
        <dbReference type="Proteomes" id="UP001194468"/>
    </source>
</evidence>
<proteinExistence type="predicted"/>
<sequence>MPGPCCAYELVGGVFCKTQPTVRKTRGGFRGALIGWPGFVTTGHVDQEELETTHVLGSRTLCATWLPGTHNPVRTAVRDDLGIATRDFAMDPSQDLIILFKGGEDVGLPMAVVYPGVLELHIRTMSTNQTHPEARVPVLCTPVLYPVTSVFVQIVDDVVGIMYCVDPSRPRITIWNWKTGRLVVDRASGNLPLGTWDFSFIHSRALFVTTGSGSGSLELFTFTCDRADADSSSVPSQPQSSESTSPLVHVATLYLPSVRPSVRVLSIGTHTGPFVAGCPANASFTSSNEDRIYVLTVQYVHSPTVDGPTTRPRVCVFVHQRMLERYLGMGELAKQKGVAMASSNVSSDAGRGAGRSVAIEVPWSEWGQTYARMLPHVGMFQWLRYVHGQRVVMLLPTFNSNKSTLQVLDFNLRRVFDDDNTNTSSEHSHEGGHENGDADPSLSKTIIERVDYSTRIIMPGIFVDPVESGLPYLEARREVEGNYSGVMIDDERLIALKYPAFLTGDMKEVDVYTM</sequence>
<reference evidence="2" key="2">
    <citation type="journal article" date="2020" name="Nat. Commun.">
        <title>Large-scale genome sequencing of mycorrhizal fungi provides insights into the early evolution of symbiotic traits.</title>
        <authorList>
            <person name="Miyauchi S."/>
            <person name="Kiss E."/>
            <person name="Kuo A."/>
            <person name="Drula E."/>
            <person name="Kohler A."/>
            <person name="Sanchez-Garcia M."/>
            <person name="Morin E."/>
            <person name="Andreopoulos B."/>
            <person name="Barry K.W."/>
            <person name="Bonito G."/>
            <person name="Buee M."/>
            <person name="Carver A."/>
            <person name="Chen C."/>
            <person name="Cichocki N."/>
            <person name="Clum A."/>
            <person name="Culley D."/>
            <person name="Crous P.W."/>
            <person name="Fauchery L."/>
            <person name="Girlanda M."/>
            <person name="Hayes R.D."/>
            <person name="Keri Z."/>
            <person name="LaButti K."/>
            <person name="Lipzen A."/>
            <person name="Lombard V."/>
            <person name="Magnuson J."/>
            <person name="Maillard F."/>
            <person name="Murat C."/>
            <person name="Nolan M."/>
            <person name="Ohm R.A."/>
            <person name="Pangilinan J."/>
            <person name="Pereira M.F."/>
            <person name="Perotto S."/>
            <person name="Peter M."/>
            <person name="Pfister S."/>
            <person name="Riley R."/>
            <person name="Sitrit Y."/>
            <person name="Stielow J.B."/>
            <person name="Szollosi G."/>
            <person name="Zifcakova L."/>
            <person name="Stursova M."/>
            <person name="Spatafora J.W."/>
            <person name="Tedersoo L."/>
            <person name="Vaario L.M."/>
            <person name="Yamada A."/>
            <person name="Yan M."/>
            <person name="Wang P."/>
            <person name="Xu J."/>
            <person name="Bruns T."/>
            <person name="Baldrian P."/>
            <person name="Vilgalys R."/>
            <person name="Dunand C."/>
            <person name="Henrissat B."/>
            <person name="Grigoriev I.V."/>
            <person name="Hibbett D."/>
            <person name="Nagy L.G."/>
            <person name="Martin F.M."/>
        </authorList>
    </citation>
    <scope>NUCLEOTIDE SEQUENCE</scope>
    <source>
        <strain evidence="2">BED1</strain>
    </source>
</reference>
<comment type="caution">
    <text evidence="2">The sequence shown here is derived from an EMBL/GenBank/DDBJ whole genome shotgun (WGS) entry which is preliminary data.</text>
</comment>
<keyword evidence="3" id="KW-1185">Reference proteome</keyword>
<accession>A0AAD4BNW6</accession>